<comment type="cofactor">
    <cofactor evidence="1">
        <name>pantetheine 4'-phosphate</name>
        <dbReference type="ChEBI" id="CHEBI:47942"/>
    </cofactor>
</comment>
<dbReference type="SUPFAM" id="SSF47336">
    <property type="entry name" value="ACP-like"/>
    <property type="match status" value="1"/>
</dbReference>
<dbReference type="PROSITE" id="PS52004">
    <property type="entry name" value="KS3_2"/>
    <property type="match status" value="1"/>
</dbReference>
<dbReference type="SMART" id="SM00823">
    <property type="entry name" value="PKS_PP"/>
    <property type="match status" value="1"/>
</dbReference>
<protein>
    <submittedName>
        <fullName evidence="10">Type I polyketide synthase</fullName>
    </submittedName>
</protein>
<dbReference type="InterPro" id="IPR050091">
    <property type="entry name" value="PKS_NRPS_Biosynth_Enz"/>
</dbReference>
<dbReference type="InterPro" id="IPR014043">
    <property type="entry name" value="Acyl_transferase_dom"/>
</dbReference>
<keyword evidence="6" id="KW-0511">Multifunctional enzyme</keyword>
<evidence type="ECO:0000256" key="4">
    <source>
        <dbReference type="ARBA" id="ARBA00022679"/>
    </source>
</evidence>
<dbReference type="SUPFAM" id="SSF52151">
    <property type="entry name" value="FabD/lysophospholipase-like"/>
    <property type="match status" value="1"/>
</dbReference>
<dbReference type="Gene3D" id="1.10.1200.10">
    <property type="entry name" value="ACP-like"/>
    <property type="match status" value="1"/>
</dbReference>
<dbReference type="InterPro" id="IPR057326">
    <property type="entry name" value="KR_dom"/>
</dbReference>
<dbReference type="Pfam" id="PF08659">
    <property type="entry name" value="KR"/>
    <property type="match status" value="1"/>
</dbReference>
<dbReference type="RefSeq" id="WP_381161749.1">
    <property type="nucleotide sequence ID" value="NZ_JBHSJO010000003.1"/>
</dbReference>
<dbReference type="CDD" id="cd08952">
    <property type="entry name" value="KR_1_SDR_x"/>
    <property type="match status" value="1"/>
</dbReference>
<dbReference type="InterPro" id="IPR036291">
    <property type="entry name" value="NAD(P)-bd_dom_sf"/>
</dbReference>
<evidence type="ECO:0000256" key="1">
    <source>
        <dbReference type="ARBA" id="ARBA00001957"/>
    </source>
</evidence>
<dbReference type="Gene3D" id="3.40.50.720">
    <property type="entry name" value="NAD(P)-binding Rossmann-like Domain"/>
    <property type="match status" value="1"/>
</dbReference>
<dbReference type="InterPro" id="IPR016036">
    <property type="entry name" value="Malonyl_transacylase_ACP-bd"/>
</dbReference>
<dbReference type="InterPro" id="IPR016035">
    <property type="entry name" value="Acyl_Trfase/lysoPLipase"/>
</dbReference>
<dbReference type="Pfam" id="PF18369">
    <property type="entry name" value="PKS_DE"/>
    <property type="match status" value="1"/>
</dbReference>
<evidence type="ECO:0000256" key="3">
    <source>
        <dbReference type="ARBA" id="ARBA00022553"/>
    </source>
</evidence>
<dbReference type="InterPro" id="IPR014031">
    <property type="entry name" value="Ketoacyl_synth_C"/>
</dbReference>
<dbReference type="PROSITE" id="PS50075">
    <property type="entry name" value="CARRIER"/>
    <property type="match status" value="1"/>
</dbReference>
<dbReference type="Gene3D" id="3.40.366.10">
    <property type="entry name" value="Malonyl-Coenzyme A Acyl Carrier Protein, domain 2"/>
    <property type="match status" value="1"/>
</dbReference>
<dbReference type="InterPro" id="IPR020841">
    <property type="entry name" value="PKS_Beta-ketoAc_synthase_dom"/>
</dbReference>
<dbReference type="EMBL" id="JBHSJO010000003">
    <property type="protein sequence ID" value="MFC5020424.1"/>
    <property type="molecule type" value="Genomic_DNA"/>
</dbReference>
<dbReference type="CDD" id="cd00833">
    <property type="entry name" value="PKS"/>
    <property type="match status" value="1"/>
</dbReference>
<dbReference type="SUPFAM" id="SSF55048">
    <property type="entry name" value="Probable ACP-binding domain of malonyl-CoA ACP transacylase"/>
    <property type="match status" value="1"/>
</dbReference>
<dbReference type="PANTHER" id="PTHR43775">
    <property type="entry name" value="FATTY ACID SYNTHASE"/>
    <property type="match status" value="1"/>
</dbReference>
<dbReference type="InterPro" id="IPR006162">
    <property type="entry name" value="Ppantetheine_attach_site"/>
</dbReference>
<evidence type="ECO:0000259" key="9">
    <source>
        <dbReference type="PROSITE" id="PS52004"/>
    </source>
</evidence>
<dbReference type="SMART" id="SM01294">
    <property type="entry name" value="PKS_PP_betabranch"/>
    <property type="match status" value="1"/>
</dbReference>
<dbReference type="Pfam" id="PF08990">
    <property type="entry name" value="Docking"/>
    <property type="match status" value="1"/>
</dbReference>
<dbReference type="Gene3D" id="3.40.47.10">
    <property type="match status" value="1"/>
</dbReference>
<dbReference type="SMART" id="SM00822">
    <property type="entry name" value="PKS_KR"/>
    <property type="match status" value="1"/>
</dbReference>
<dbReference type="SMART" id="SM00827">
    <property type="entry name" value="PKS_AT"/>
    <property type="match status" value="1"/>
</dbReference>
<dbReference type="PROSITE" id="PS00012">
    <property type="entry name" value="PHOSPHOPANTETHEINE"/>
    <property type="match status" value="1"/>
</dbReference>
<dbReference type="Pfam" id="PF00550">
    <property type="entry name" value="PP-binding"/>
    <property type="match status" value="1"/>
</dbReference>
<sequence>MGNDDKLRDYLKRATTDLQLTKRRLRELEAQQQEPVAIVSMSCRFPGGVTSPEELWRLVVEERDAITSFPDNRGWDTEGIYDPEPATPGRTYSTKGGFLHEAPEFDADFFKISPRDAKGMDPQQRLMLETSWEAIERAGIDPHSLAGSKTGVFSGVVYSDYSATSGTGGLASVATGRVSYTLGLEGPAVTVDTACSSSLVALHWAVQALRSGECSLALAGGVTVMATPVSFIGFSQERGLAPDGRCKSFDAAADGTGWGEGIGMLLVERLSDARRNGHPVLAVIRGSAVNQDGASNGLTAPNGPSQQRVIRQALASARLTAADVDMVEAHGTGTRLGDPIEAQALLATYGQGREAGRPLYLGSLKSNIGHAQAAAGVGGIIKMVEAIRHGVLPRTLHLSEATPNVDWSVGDIELLDRARDWPEHGHPRRAAVSSFGLSGTNAHVIVEQAPEDEAVAEEAVPDGAISDDLLVPLRVTGKTSEAVRAQAARLLAHLSERPEHRLVDLGYSLVTTRAALDHRFFVLAKTRTDAEHGLRALAEDTDHTALVGGTAGGDGASAFLFTGQGAQRLGMGRGLYEAFPVFAEAFDRVVSELGLPLVDIVWGGDAGRLERTEFAQPALFAFEVALFRLLESWGVRPDFVAGHSVGEIAAAHVAGVFSLADAARLVVARGRLMQALPEGGAMVAVQATEDEVRPLLTGVVSIAAVNGPTSVVVSGETGAVEAVVSHFTSLGRKTSRLKVSHAFHSPLMEPMLDDFRTVAQSLAYTAPTLPVVSGVTGTLGAAVTDPEYWVRHAREAVRFADVVGLLAGEGVTRFVEVGPDAVLTALADACVADDGAAGCVPLQRRGRTERDELVTGVSRVHALGATVDWEAYFAGQNARRVELPTYAFQRRSYWNDEQQPVAPATAGAEDEVDTAFWEAVEREDLRALAARIGVDEEQLGGIVPALGAWRRERRSAAAVDSLRYRVTWQPITRHDPTEHHTGARSWALVLPESHGPEHPFVREVRRALASRGADPVIIDATDDRAALAARLREHDPARVLSLLALDAQRHPSLPALSRGLATTVTLTQAWEDAGLTAPLWLVTRGAVAARPSDEVTDARSTAVWGLAGSLSLDRPDAWGGIIDLPAGSDADADVLADRLCAAVLAAGDEDQLALRGDTVLGRRLTRHPLPADAASSVAKWRPRGTTLITGGTGGLGAHVARMLAGHGAPHLVLVGRRGAEAPGAAALEAELTALGARVTFAACDIADRAAVAHLVDTLRTGQPEGEELRAVVHAAGVSQRLAPLPELTLDEFADVSHAKVLGASHLDELLGDHPLDAFVLFSSGSAVWGSAGQAAYGSANAYLDGLAHHRRAHGRVATSVAWGSWDSGMVDAELAALLRRIGAPAMAPGLALTALQQVLALGDAQLVVAEFDWSRFAPTYTMARPRPLLDGLPEVRLLLEGSEGDPADGPETAGLTARLATMNEGEQHRALLDLVRTHVATLLGYEDPNQVQPARAFDDLGFDSVSAVDLRTRLTKATGRKLPATMVFDHASPKALAAYLWSQLCAGTRTAAAQALSPLDVLDRLEETVATLKSDEIESHRIPARLQALLSQLSDIRATAGAGDAGDAAQEEQGVEERLEAASADDIFAFIDQELGLT</sequence>
<accession>A0ABV9X5P1</accession>
<keyword evidence="2" id="KW-0596">Phosphopantetheine</keyword>
<dbReference type="SUPFAM" id="SSF51735">
    <property type="entry name" value="NAD(P)-binding Rossmann-fold domains"/>
    <property type="match status" value="2"/>
</dbReference>
<evidence type="ECO:0000256" key="6">
    <source>
        <dbReference type="ARBA" id="ARBA00023268"/>
    </source>
</evidence>
<reference evidence="11" key="1">
    <citation type="journal article" date="2019" name="Int. J. Syst. Evol. Microbiol.">
        <title>The Global Catalogue of Microorganisms (GCM) 10K type strain sequencing project: providing services to taxonomists for standard genome sequencing and annotation.</title>
        <authorList>
            <consortium name="The Broad Institute Genomics Platform"/>
            <consortium name="The Broad Institute Genome Sequencing Center for Infectious Disease"/>
            <person name="Wu L."/>
            <person name="Ma J."/>
        </authorList>
    </citation>
    <scope>NUCLEOTIDE SEQUENCE [LARGE SCALE GENOMIC DNA]</scope>
    <source>
        <strain evidence="11">CGMCC 4.1542</strain>
    </source>
</reference>
<keyword evidence="7" id="KW-0012">Acyltransferase</keyword>
<dbReference type="InterPro" id="IPR036299">
    <property type="entry name" value="Polyketide_synth_docking_sf"/>
</dbReference>
<dbReference type="InterPro" id="IPR041618">
    <property type="entry name" value="PKS_DE"/>
</dbReference>
<dbReference type="Pfam" id="PF00109">
    <property type="entry name" value="ketoacyl-synt"/>
    <property type="match status" value="1"/>
</dbReference>
<dbReference type="PROSITE" id="PS00606">
    <property type="entry name" value="KS3_1"/>
    <property type="match status" value="1"/>
</dbReference>
<gene>
    <name evidence="10" type="ORF">ACFPRC_37035</name>
</gene>
<dbReference type="InterPro" id="IPR013968">
    <property type="entry name" value="PKS_KR"/>
</dbReference>
<keyword evidence="11" id="KW-1185">Reference proteome</keyword>
<dbReference type="InterPro" id="IPR020806">
    <property type="entry name" value="PKS_PP-bd"/>
</dbReference>
<dbReference type="Pfam" id="PF00698">
    <property type="entry name" value="Acyl_transf_1"/>
    <property type="match status" value="1"/>
</dbReference>
<evidence type="ECO:0000313" key="11">
    <source>
        <dbReference type="Proteomes" id="UP001595855"/>
    </source>
</evidence>
<name>A0ABV9X5P1_9ACTN</name>
<keyword evidence="5" id="KW-0045">Antibiotic biosynthesis</keyword>
<feature type="domain" description="Carrier" evidence="8">
    <location>
        <begin position="1469"/>
        <end position="1544"/>
    </location>
</feature>
<dbReference type="Pfam" id="PF02801">
    <property type="entry name" value="Ketoacyl-synt_C"/>
    <property type="match status" value="1"/>
</dbReference>
<keyword evidence="3" id="KW-0597">Phosphoprotein</keyword>
<dbReference type="Pfam" id="PF16197">
    <property type="entry name" value="KAsynt_C_assoc"/>
    <property type="match status" value="1"/>
</dbReference>
<organism evidence="10 11">
    <name type="scientific">Streptomyces lienomycini</name>
    <dbReference type="NCBI Taxonomy" id="284035"/>
    <lineage>
        <taxon>Bacteria</taxon>
        <taxon>Bacillati</taxon>
        <taxon>Actinomycetota</taxon>
        <taxon>Actinomycetes</taxon>
        <taxon>Kitasatosporales</taxon>
        <taxon>Streptomycetaceae</taxon>
        <taxon>Streptomyces</taxon>
    </lineage>
</organism>
<evidence type="ECO:0000259" key="8">
    <source>
        <dbReference type="PROSITE" id="PS50075"/>
    </source>
</evidence>
<keyword evidence="4" id="KW-0808">Transferase</keyword>
<proteinExistence type="predicted"/>
<dbReference type="SMART" id="SM00825">
    <property type="entry name" value="PKS_KS"/>
    <property type="match status" value="1"/>
</dbReference>
<dbReference type="InterPro" id="IPR009081">
    <property type="entry name" value="PP-bd_ACP"/>
</dbReference>
<dbReference type="NCBIfam" id="NF045894">
    <property type="entry name" value="PKS_plus_SDR"/>
    <property type="match status" value="1"/>
</dbReference>
<dbReference type="PANTHER" id="PTHR43775:SF51">
    <property type="entry name" value="INACTIVE PHENOLPHTHIOCEROL SYNTHESIS POLYKETIDE SYNTHASE TYPE I PKS1-RELATED"/>
    <property type="match status" value="1"/>
</dbReference>
<comment type="caution">
    <text evidence="10">The sequence shown here is derived from an EMBL/GenBank/DDBJ whole genome shotgun (WGS) entry which is preliminary data.</text>
</comment>
<dbReference type="InterPro" id="IPR001227">
    <property type="entry name" value="Ac_transferase_dom_sf"/>
</dbReference>
<evidence type="ECO:0000256" key="5">
    <source>
        <dbReference type="ARBA" id="ARBA00023194"/>
    </source>
</evidence>
<dbReference type="Proteomes" id="UP001595855">
    <property type="component" value="Unassembled WGS sequence"/>
</dbReference>
<dbReference type="Gene3D" id="3.30.70.3290">
    <property type="match status" value="1"/>
</dbReference>
<dbReference type="InterPro" id="IPR016039">
    <property type="entry name" value="Thiolase-like"/>
</dbReference>
<dbReference type="InterPro" id="IPR015083">
    <property type="entry name" value="NorB/c/GfsB-D-like_docking"/>
</dbReference>
<dbReference type="InterPro" id="IPR032821">
    <property type="entry name" value="PKS_assoc"/>
</dbReference>
<dbReference type="SUPFAM" id="SSF101173">
    <property type="entry name" value="Docking domain B of the erythromycin polyketide synthase (DEBS)"/>
    <property type="match status" value="1"/>
</dbReference>
<evidence type="ECO:0000256" key="7">
    <source>
        <dbReference type="ARBA" id="ARBA00023315"/>
    </source>
</evidence>
<evidence type="ECO:0000313" key="10">
    <source>
        <dbReference type="EMBL" id="MFC5020424.1"/>
    </source>
</evidence>
<evidence type="ECO:0000256" key="2">
    <source>
        <dbReference type="ARBA" id="ARBA00022450"/>
    </source>
</evidence>
<feature type="domain" description="Ketosynthase family 3 (KS3)" evidence="9">
    <location>
        <begin position="33"/>
        <end position="448"/>
    </location>
</feature>
<dbReference type="SUPFAM" id="SSF53901">
    <property type="entry name" value="Thiolase-like"/>
    <property type="match status" value="1"/>
</dbReference>
<dbReference type="InterPro" id="IPR036736">
    <property type="entry name" value="ACP-like_sf"/>
</dbReference>
<dbReference type="InterPro" id="IPR018201">
    <property type="entry name" value="Ketoacyl_synth_AS"/>
</dbReference>
<dbReference type="Gene3D" id="6.10.140.1830">
    <property type="match status" value="1"/>
</dbReference>
<dbReference type="InterPro" id="IPR014030">
    <property type="entry name" value="Ketoacyl_synth_N"/>
</dbReference>